<evidence type="ECO:0000256" key="1">
    <source>
        <dbReference type="ARBA" id="ARBA00004651"/>
    </source>
</evidence>
<protein>
    <recommendedName>
        <fullName evidence="10">Fluoride-specific ion channel FluC</fullName>
    </recommendedName>
</protein>
<sequence>MISALLVALAGGLGAAARFQSDALIARAGRWRLPIATLVINTLGSLLLGLVSGWVTFHGGAPEWVSVAGTGFCGGFTTFSTASVEGWRLLRAGRAAAAALHAGGGLIAGVLAAFLGLWLMSL</sequence>
<dbReference type="Pfam" id="PF02537">
    <property type="entry name" value="CRCB"/>
    <property type="match status" value="1"/>
</dbReference>
<name>A0A2N9JGX4_9ACTN</name>
<comment type="function">
    <text evidence="9 10">Fluoride-specific ion channel. Important for reducing fluoride concentration in the cell, thus reducing its toxicity.</text>
</comment>
<keyword evidence="5 10" id="KW-0472">Membrane</keyword>
<proteinExistence type="inferred from homology"/>
<reference evidence="11 12" key="1">
    <citation type="submission" date="2018-02" db="EMBL/GenBank/DDBJ databases">
        <authorList>
            <person name="Cohen D.B."/>
            <person name="Kent A.D."/>
        </authorList>
    </citation>
    <scope>NUCLEOTIDE SEQUENCE [LARGE SCALE GENOMIC DNA]</scope>
    <source>
        <strain evidence="11">1</strain>
    </source>
</reference>
<evidence type="ECO:0000313" key="12">
    <source>
        <dbReference type="Proteomes" id="UP000238164"/>
    </source>
</evidence>
<dbReference type="GO" id="GO:0062054">
    <property type="term" value="F:fluoride channel activity"/>
    <property type="evidence" value="ECO:0007669"/>
    <property type="project" value="UniProtKB-UniRule"/>
</dbReference>
<dbReference type="GO" id="GO:0140114">
    <property type="term" value="P:cellular detoxification of fluoride"/>
    <property type="evidence" value="ECO:0007669"/>
    <property type="project" value="UniProtKB-UniRule"/>
</dbReference>
<evidence type="ECO:0000256" key="9">
    <source>
        <dbReference type="ARBA" id="ARBA00049940"/>
    </source>
</evidence>
<comment type="subcellular location">
    <subcellularLocation>
        <location evidence="1 10">Cell membrane</location>
        <topology evidence="1 10">Multi-pass membrane protein</topology>
    </subcellularLocation>
</comment>
<evidence type="ECO:0000256" key="4">
    <source>
        <dbReference type="ARBA" id="ARBA00022989"/>
    </source>
</evidence>
<dbReference type="AlphaFoldDB" id="A0A2N9JGX4"/>
<keyword evidence="6 10" id="KW-0407">Ion channel</keyword>
<evidence type="ECO:0000256" key="5">
    <source>
        <dbReference type="ARBA" id="ARBA00023136"/>
    </source>
</evidence>
<comment type="catalytic activity">
    <reaction evidence="8">
        <text>fluoride(in) = fluoride(out)</text>
        <dbReference type="Rhea" id="RHEA:76159"/>
        <dbReference type="ChEBI" id="CHEBI:17051"/>
    </reaction>
    <physiologicalReaction direction="left-to-right" evidence="8">
        <dbReference type="Rhea" id="RHEA:76160"/>
    </physiologicalReaction>
</comment>
<dbReference type="HAMAP" id="MF_00454">
    <property type="entry name" value="FluC"/>
    <property type="match status" value="1"/>
</dbReference>
<keyword evidence="10" id="KW-0915">Sodium</keyword>
<comment type="similarity">
    <text evidence="7 10">Belongs to the fluoride channel Fluc/FEX (TC 1.A.43) family.</text>
</comment>
<evidence type="ECO:0000256" key="3">
    <source>
        <dbReference type="ARBA" id="ARBA00022692"/>
    </source>
</evidence>
<keyword evidence="10" id="KW-0479">Metal-binding</keyword>
<keyword evidence="3 10" id="KW-0812">Transmembrane</keyword>
<gene>
    <name evidence="10 11" type="primary">crcB</name>
    <name evidence="10" type="synonym">fluC</name>
    <name evidence="11" type="ORF">MPLG2_1986</name>
</gene>
<dbReference type="GO" id="GO:0005886">
    <property type="term" value="C:plasma membrane"/>
    <property type="evidence" value="ECO:0007669"/>
    <property type="project" value="UniProtKB-SubCell"/>
</dbReference>
<keyword evidence="10" id="KW-0406">Ion transport</keyword>
<dbReference type="PANTHER" id="PTHR28259">
    <property type="entry name" value="FLUORIDE EXPORT PROTEIN 1-RELATED"/>
    <property type="match status" value="1"/>
</dbReference>
<accession>A0A2N9JGX4</accession>
<evidence type="ECO:0000256" key="2">
    <source>
        <dbReference type="ARBA" id="ARBA00022475"/>
    </source>
</evidence>
<feature type="binding site" evidence="10">
    <location>
        <position position="77"/>
    </location>
    <ligand>
        <name>Na(+)</name>
        <dbReference type="ChEBI" id="CHEBI:29101"/>
        <note>structural</note>
    </ligand>
</feature>
<keyword evidence="2 10" id="KW-1003">Cell membrane</keyword>
<feature type="transmembrane region" description="Helical" evidence="10">
    <location>
        <begin position="64"/>
        <end position="84"/>
    </location>
</feature>
<dbReference type="GO" id="GO:0046872">
    <property type="term" value="F:metal ion binding"/>
    <property type="evidence" value="ECO:0007669"/>
    <property type="project" value="UniProtKB-KW"/>
</dbReference>
<organism evidence="11 12">
    <name type="scientific">Micropruina glycogenica</name>
    <dbReference type="NCBI Taxonomy" id="75385"/>
    <lineage>
        <taxon>Bacteria</taxon>
        <taxon>Bacillati</taxon>
        <taxon>Actinomycetota</taxon>
        <taxon>Actinomycetes</taxon>
        <taxon>Propionibacteriales</taxon>
        <taxon>Nocardioidaceae</taxon>
        <taxon>Micropruina</taxon>
    </lineage>
</organism>
<feature type="binding site" evidence="10">
    <location>
        <position position="74"/>
    </location>
    <ligand>
        <name>Na(+)</name>
        <dbReference type="ChEBI" id="CHEBI:29101"/>
        <note>structural</note>
    </ligand>
</feature>
<feature type="transmembrane region" description="Helical" evidence="10">
    <location>
        <begin position="33"/>
        <end position="57"/>
    </location>
</feature>
<evidence type="ECO:0000313" key="11">
    <source>
        <dbReference type="EMBL" id="SPD87016.1"/>
    </source>
</evidence>
<evidence type="ECO:0000256" key="10">
    <source>
        <dbReference type="HAMAP-Rule" id="MF_00454"/>
    </source>
</evidence>
<dbReference type="InterPro" id="IPR003691">
    <property type="entry name" value="FluC"/>
</dbReference>
<evidence type="ECO:0000256" key="6">
    <source>
        <dbReference type="ARBA" id="ARBA00023303"/>
    </source>
</evidence>
<dbReference type="PANTHER" id="PTHR28259:SF1">
    <property type="entry name" value="FLUORIDE EXPORT PROTEIN 1-RELATED"/>
    <property type="match status" value="1"/>
</dbReference>
<keyword evidence="12" id="KW-1185">Reference proteome</keyword>
<evidence type="ECO:0000256" key="7">
    <source>
        <dbReference type="ARBA" id="ARBA00035120"/>
    </source>
</evidence>
<keyword evidence="10" id="KW-0813">Transport</keyword>
<dbReference type="KEGG" id="mgg:MPLG2_1986"/>
<evidence type="ECO:0000256" key="8">
    <source>
        <dbReference type="ARBA" id="ARBA00035585"/>
    </source>
</evidence>
<dbReference type="EMBL" id="LT985188">
    <property type="protein sequence ID" value="SPD87016.1"/>
    <property type="molecule type" value="Genomic_DNA"/>
</dbReference>
<keyword evidence="4 10" id="KW-1133">Transmembrane helix</keyword>
<dbReference type="Proteomes" id="UP000238164">
    <property type="component" value="Chromosome 1"/>
</dbReference>
<feature type="transmembrane region" description="Helical" evidence="10">
    <location>
        <begin position="96"/>
        <end position="120"/>
    </location>
</feature>
<comment type="activity regulation">
    <text evidence="10">Na(+) is not transported, but it plays an essential structural role and its presence is essential for fluoride channel function.</text>
</comment>